<protein>
    <submittedName>
        <fullName evidence="1">Uncharacterized protein</fullName>
    </submittedName>
</protein>
<evidence type="ECO:0000313" key="2">
    <source>
        <dbReference type="Proteomes" id="UP000236649"/>
    </source>
</evidence>
<name>A0AAN1JC68_9BURK</name>
<dbReference type="KEGG" id="phs:C2L64_23640"/>
<evidence type="ECO:0000313" key="1">
    <source>
        <dbReference type="EMBL" id="AUT71286.1"/>
    </source>
</evidence>
<gene>
    <name evidence="1" type="ORF">C2L64_23640</name>
</gene>
<proteinExistence type="predicted"/>
<accession>A0AAN1JC68</accession>
<dbReference type="EMBL" id="CP026106">
    <property type="protein sequence ID" value="AUT71286.1"/>
    <property type="molecule type" value="Genomic_DNA"/>
</dbReference>
<reference evidence="1 2" key="1">
    <citation type="submission" date="2018-01" db="EMBL/GenBank/DDBJ databases">
        <title>Species boundaries and ecological features among Paraburkholderia terrae DSMZ17804T, P. hospita DSMZ17164T and P. caribensis DSMZ13236T.</title>
        <authorList>
            <person name="Pratama A.A."/>
        </authorList>
    </citation>
    <scope>NUCLEOTIDE SEQUENCE [LARGE SCALE GENOMIC DNA]</scope>
    <source>
        <strain evidence="1 2">DSM 17164</strain>
    </source>
</reference>
<sequence length="75" mass="8352">MICRKRDHTTVPAHPSESADLLTRRRLGGKWLPVNPGTDSVFAIALTHQWMINGTSPGNSLERLDAFHTMTHDST</sequence>
<dbReference type="AlphaFoldDB" id="A0AAN1JC68"/>
<organism evidence="1 2">
    <name type="scientific">Paraburkholderia hospita</name>
    <dbReference type="NCBI Taxonomy" id="169430"/>
    <lineage>
        <taxon>Bacteria</taxon>
        <taxon>Pseudomonadati</taxon>
        <taxon>Pseudomonadota</taxon>
        <taxon>Betaproteobacteria</taxon>
        <taxon>Burkholderiales</taxon>
        <taxon>Burkholderiaceae</taxon>
        <taxon>Paraburkholderia</taxon>
    </lineage>
</organism>
<dbReference type="Proteomes" id="UP000236649">
    <property type="component" value="Chromosome 2"/>
</dbReference>